<sequence length="150" mass="16953">MLDLLWHLRGSVALDSVGPNAAALDRVEQLLERQRKSVSERGSDYLIFDDPLWSNPFGPNWLAMVIYDRGRFWIEQSLHERRLRYDVRSLHGMVFCLFAAFTAFFFGLADDGLSGGLKFAAGAFAWLYGMNILLALVRVPSAIRKAVTRG</sequence>
<protein>
    <submittedName>
        <fullName evidence="2">Uncharacterized protein</fullName>
    </submittedName>
</protein>
<evidence type="ECO:0000256" key="1">
    <source>
        <dbReference type="SAM" id="Phobius"/>
    </source>
</evidence>
<keyword evidence="3" id="KW-1185">Reference proteome</keyword>
<keyword evidence="1" id="KW-0812">Transmembrane</keyword>
<accession>A0A7G9L4L0</accession>
<organism evidence="2 3">
    <name type="scientific">Sphingomonas sabuli</name>
    <dbReference type="NCBI Taxonomy" id="2764186"/>
    <lineage>
        <taxon>Bacteria</taxon>
        <taxon>Pseudomonadati</taxon>
        <taxon>Pseudomonadota</taxon>
        <taxon>Alphaproteobacteria</taxon>
        <taxon>Sphingomonadales</taxon>
        <taxon>Sphingomonadaceae</taxon>
        <taxon>Sphingomonas</taxon>
    </lineage>
</organism>
<evidence type="ECO:0000313" key="3">
    <source>
        <dbReference type="Proteomes" id="UP000515861"/>
    </source>
</evidence>
<evidence type="ECO:0000313" key="2">
    <source>
        <dbReference type="EMBL" id="QNM83559.1"/>
    </source>
</evidence>
<reference evidence="2 3" key="1">
    <citation type="submission" date="2020-08" db="EMBL/GenBank/DDBJ databases">
        <title>Sphingomonas sp. sand1-3 16S ribosomal RNA gene Genome sequencing and assembly.</title>
        <authorList>
            <person name="Kang M."/>
        </authorList>
    </citation>
    <scope>NUCLEOTIDE SEQUENCE [LARGE SCALE GENOMIC DNA]</scope>
    <source>
        <strain evidence="3">sand1-3</strain>
    </source>
</reference>
<dbReference type="RefSeq" id="WP_187480514.1">
    <property type="nucleotide sequence ID" value="NZ_CP060697.1"/>
</dbReference>
<name>A0A7G9L4L0_9SPHN</name>
<gene>
    <name evidence="2" type="ORF">H8M03_04315</name>
</gene>
<dbReference type="EMBL" id="CP060697">
    <property type="protein sequence ID" value="QNM83559.1"/>
    <property type="molecule type" value="Genomic_DNA"/>
</dbReference>
<dbReference type="Proteomes" id="UP000515861">
    <property type="component" value="Chromosome"/>
</dbReference>
<feature type="transmembrane region" description="Helical" evidence="1">
    <location>
        <begin position="90"/>
        <end position="109"/>
    </location>
</feature>
<dbReference type="KEGG" id="ssau:H8M03_04315"/>
<proteinExistence type="predicted"/>
<feature type="transmembrane region" description="Helical" evidence="1">
    <location>
        <begin position="115"/>
        <end position="137"/>
    </location>
</feature>
<keyword evidence="1" id="KW-1133">Transmembrane helix</keyword>
<keyword evidence="1" id="KW-0472">Membrane</keyword>
<dbReference type="AlphaFoldDB" id="A0A7G9L4L0"/>